<gene>
    <name evidence="12" type="ORF">NESG_00182</name>
</gene>
<dbReference type="SUPFAM" id="SSF52540">
    <property type="entry name" value="P-loop containing nucleoside triphosphate hydrolases"/>
    <property type="match status" value="1"/>
</dbReference>
<keyword evidence="11" id="KW-0732">Signal</keyword>
<evidence type="ECO:0000256" key="6">
    <source>
        <dbReference type="ARBA" id="ARBA00022824"/>
    </source>
</evidence>
<dbReference type="AlphaFoldDB" id="A0A086J4N9"/>
<reference evidence="12 13" key="1">
    <citation type="journal article" date="2014" name="Genome Announc.">
        <title>Genome Sequence of the Microsporidian Species Nematocida sp1 Strain ERTm6 (ATCC PRA-372).</title>
        <authorList>
            <person name="Bakowski M.A."/>
            <person name="Priest M."/>
            <person name="Young S."/>
            <person name="Cuomo C.A."/>
            <person name="Troemel E.R."/>
        </authorList>
    </citation>
    <scope>NUCLEOTIDE SEQUENCE [LARGE SCALE GENOMIC DNA]</scope>
    <source>
        <strain evidence="12 13">ERTm6</strain>
    </source>
</reference>
<evidence type="ECO:0000256" key="8">
    <source>
        <dbReference type="ARBA" id="ARBA00023134"/>
    </source>
</evidence>
<evidence type="ECO:0000313" key="12">
    <source>
        <dbReference type="EMBL" id="KFG27107.1"/>
    </source>
</evidence>
<keyword evidence="6" id="KW-0256">Endoplasmic reticulum</keyword>
<comment type="similarity">
    <text evidence="2">Belongs to the SRP receptor beta subunit family.</text>
</comment>
<organism evidence="12 13">
    <name type="scientific">Nematocida ausubeli (strain ATCC PRA-371 / ERTm2)</name>
    <name type="common">Nematode killer fungus</name>
    <dbReference type="NCBI Taxonomy" id="1913371"/>
    <lineage>
        <taxon>Eukaryota</taxon>
        <taxon>Fungi</taxon>
        <taxon>Fungi incertae sedis</taxon>
        <taxon>Microsporidia</taxon>
        <taxon>Nematocida</taxon>
    </lineage>
</organism>
<dbReference type="InterPro" id="IPR027417">
    <property type="entry name" value="P-loop_NTPase"/>
</dbReference>
<dbReference type="GO" id="GO:0005525">
    <property type="term" value="F:GTP binding"/>
    <property type="evidence" value="ECO:0007669"/>
    <property type="project" value="UniProtKB-KW"/>
</dbReference>
<feature type="chain" id="PRO_5001807884" description="Signal recognition particle receptor subunit beta" evidence="11">
    <location>
        <begin position="22"/>
        <end position="162"/>
    </location>
</feature>
<evidence type="ECO:0000256" key="4">
    <source>
        <dbReference type="ARBA" id="ARBA00022692"/>
    </source>
</evidence>
<keyword evidence="5" id="KW-0547">Nucleotide-binding</keyword>
<dbReference type="HOGENOM" id="CLU_1635847_0_0_1"/>
<comment type="subcellular location">
    <subcellularLocation>
        <location evidence="1">Endoplasmic reticulum membrane</location>
        <topology evidence="1">Single-pass membrane protein</topology>
    </subcellularLocation>
</comment>
<dbReference type="GeneID" id="77675155"/>
<evidence type="ECO:0000256" key="7">
    <source>
        <dbReference type="ARBA" id="ARBA00022989"/>
    </source>
</evidence>
<name>A0A086J4N9_NEMA1</name>
<dbReference type="Gene3D" id="3.40.50.300">
    <property type="entry name" value="P-loop containing nucleotide triphosphate hydrolases"/>
    <property type="match status" value="1"/>
</dbReference>
<evidence type="ECO:0000256" key="5">
    <source>
        <dbReference type="ARBA" id="ARBA00022741"/>
    </source>
</evidence>
<dbReference type="EMBL" id="AKIJ01000001">
    <property type="protein sequence ID" value="KFG27107.1"/>
    <property type="molecule type" value="Genomic_DNA"/>
</dbReference>
<keyword evidence="8" id="KW-0342">GTP-binding</keyword>
<evidence type="ECO:0000256" key="2">
    <source>
        <dbReference type="ARBA" id="ARBA00005619"/>
    </source>
</evidence>
<keyword evidence="13" id="KW-1185">Reference proteome</keyword>
<evidence type="ECO:0000313" key="13">
    <source>
        <dbReference type="Proteomes" id="UP000054524"/>
    </source>
</evidence>
<dbReference type="InterPro" id="IPR019009">
    <property type="entry name" value="SRP_receptor_beta_su"/>
</dbReference>
<evidence type="ECO:0000256" key="3">
    <source>
        <dbReference type="ARBA" id="ARBA00020256"/>
    </source>
</evidence>
<evidence type="ECO:0000256" key="11">
    <source>
        <dbReference type="SAM" id="SignalP"/>
    </source>
</evidence>
<feature type="signal peptide" evidence="11">
    <location>
        <begin position="1"/>
        <end position="21"/>
    </location>
</feature>
<dbReference type="RefSeq" id="XP_052905662.1">
    <property type="nucleotide sequence ID" value="XM_053047837.1"/>
</dbReference>
<dbReference type="Proteomes" id="UP000054524">
    <property type="component" value="Unassembled WGS sequence"/>
</dbReference>
<evidence type="ECO:0000256" key="9">
    <source>
        <dbReference type="ARBA" id="ARBA00023136"/>
    </source>
</evidence>
<sequence>MNSIFIAIVVCIVALLAAVLAFRQPPKKRRQIVIIGKKGTGKTRLFLALSNKNKEGIRTIPSVDPSKELLGRAAVLVDLPGADSFESLKDTWTLSSRDLIIYMLNKKEDENPKGVDASIPIYKIYTGKDEPWSHAIKCMCMEGLLKADLGSSEIQSVLSKIL</sequence>
<keyword evidence="9" id="KW-0472">Membrane</keyword>
<keyword evidence="10" id="KW-0675">Receptor</keyword>
<proteinExistence type="inferred from homology"/>
<dbReference type="GO" id="GO:0005789">
    <property type="term" value="C:endoplasmic reticulum membrane"/>
    <property type="evidence" value="ECO:0007669"/>
    <property type="project" value="UniProtKB-SubCell"/>
</dbReference>
<accession>A0A086J4N9</accession>
<evidence type="ECO:0000256" key="1">
    <source>
        <dbReference type="ARBA" id="ARBA00004389"/>
    </source>
</evidence>
<keyword evidence="4" id="KW-0812">Transmembrane</keyword>
<dbReference type="Pfam" id="PF09439">
    <property type="entry name" value="SRPRB"/>
    <property type="match status" value="1"/>
</dbReference>
<keyword evidence="7" id="KW-1133">Transmembrane helix</keyword>
<evidence type="ECO:0000256" key="10">
    <source>
        <dbReference type="ARBA" id="ARBA00023170"/>
    </source>
</evidence>
<comment type="caution">
    <text evidence="12">The sequence shown here is derived from an EMBL/GenBank/DDBJ whole genome shotgun (WGS) entry which is preliminary data.</text>
</comment>
<protein>
    <recommendedName>
        <fullName evidence="3">Signal recognition particle receptor subunit beta</fullName>
    </recommendedName>
</protein>